<name>A0A1E4SQZ7_9ASCO</name>
<gene>
    <name evidence="2" type="ORF">CANTADRAFT_129909</name>
</gene>
<reference evidence="3" key="1">
    <citation type="submission" date="2016-05" db="EMBL/GenBank/DDBJ databases">
        <title>Comparative genomics of biotechnologically important yeasts.</title>
        <authorList>
            <consortium name="DOE Joint Genome Institute"/>
            <person name="Riley R."/>
            <person name="Haridas S."/>
            <person name="Wolfe K.H."/>
            <person name="Lopes M.R."/>
            <person name="Hittinger C.T."/>
            <person name="Goker M."/>
            <person name="Salamov A."/>
            <person name="Wisecaver J."/>
            <person name="Long T.M."/>
            <person name="Aerts A.L."/>
            <person name="Barry K."/>
            <person name="Choi C."/>
            <person name="Clum A."/>
            <person name="Coughlan A.Y."/>
            <person name="Deshpande S."/>
            <person name="Douglass A.P."/>
            <person name="Hanson S.J."/>
            <person name="Klenk H.-P."/>
            <person name="Labutti K."/>
            <person name="Lapidus A."/>
            <person name="Lindquist E."/>
            <person name="Lipzen A."/>
            <person name="Meier-Kolthoff J.P."/>
            <person name="Ohm R.A."/>
            <person name="Otillar R.P."/>
            <person name="Pangilinan J."/>
            <person name="Peng Y."/>
            <person name="Rokas A."/>
            <person name="Rosa C.A."/>
            <person name="Scheuner C."/>
            <person name="Sibirny A.A."/>
            <person name="Slot J.C."/>
            <person name="Stielow J.B."/>
            <person name="Sun H."/>
            <person name="Kurtzman C.P."/>
            <person name="Blackwell M."/>
            <person name="Grigoriev I.V."/>
            <person name="Jeffries T.W."/>
        </authorList>
    </citation>
    <scope>NUCLEOTIDE SEQUENCE [LARGE SCALE GENOMIC DNA]</scope>
    <source>
        <strain evidence="3">NRRL Y-17324</strain>
    </source>
</reference>
<organism evidence="2 3">
    <name type="scientific">Suhomyces tanzawaensis NRRL Y-17324</name>
    <dbReference type="NCBI Taxonomy" id="984487"/>
    <lineage>
        <taxon>Eukaryota</taxon>
        <taxon>Fungi</taxon>
        <taxon>Dikarya</taxon>
        <taxon>Ascomycota</taxon>
        <taxon>Saccharomycotina</taxon>
        <taxon>Pichiomycetes</taxon>
        <taxon>Debaryomycetaceae</taxon>
        <taxon>Suhomyces</taxon>
    </lineage>
</organism>
<feature type="compositionally biased region" description="Low complexity" evidence="1">
    <location>
        <begin position="98"/>
        <end position="122"/>
    </location>
</feature>
<feature type="region of interest" description="Disordered" evidence="1">
    <location>
        <begin position="158"/>
        <end position="184"/>
    </location>
</feature>
<accession>A0A1E4SQZ7</accession>
<evidence type="ECO:0000256" key="1">
    <source>
        <dbReference type="SAM" id="MobiDB-lite"/>
    </source>
</evidence>
<proteinExistence type="predicted"/>
<keyword evidence="3" id="KW-1185">Reference proteome</keyword>
<protein>
    <submittedName>
        <fullName evidence="2">Uncharacterized protein</fullName>
    </submittedName>
</protein>
<dbReference type="AlphaFoldDB" id="A0A1E4SQZ7"/>
<evidence type="ECO:0000313" key="2">
    <source>
        <dbReference type="EMBL" id="ODV81929.1"/>
    </source>
</evidence>
<dbReference type="GeneID" id="30980375"/>
<dbReference type="RefSeq" id="XP_020067051.1">
    <property type="nucleotide sequence ID" value="XM_020206238.1"/>
</dbReference>
<dbReference type="Proteomes" id="UP000094285">
    <property type="component" value="Unassembled WGS sequence"/>
</dbReference>
<feature type="region of interest" description="Disordered" evidence="1">
    <location>
        <begin position="98"/>
        <end position="123"/>
    </location>
</feature>
<dbReference type="EMBL" id="KV453909">
    <property type="protein sequence ID" value="ODV81929.1"/>
    <property type="molecule type" value="Genomic_DNA"/>
</dbReference>
<evidence type="ECO:0000313" key="3">
    <source>
        <dbReference type="Proteomes" id="UP000094285"/>
    </source>
</evidence>
<sequence>MPDIHQTHPPTVHARHHRHIYRLHRPPPRLAPGGSCVESARLSAATSTPRVACRTTAEPPHVHHYSSTLPSVLLYNSQPPPQPNIRTSLTSRIAPIAPISPHLAPSSPSSPSQSSPSIHPPSTRSQKAIFRLYSEKFSFNILHGKRLILLIRHQHQFARTTPPSAPPPQPRHRREHQPPTSPPR</sequence>